<sequence>MQFHYTYLLNLMLRADLKYDRVETEKSPVKTGVQQECQLMEVLVHCLLLEQPMG</sequence>
<dbReference type="AlphaFoldDB" id="A0A2N3V1K6"/>
<gene>
    <name evidence="1" type="ORF">BD749_0452</name>
</gene>
<comment type="caution">
    <text evidence="1">The sequence shown here is derived from an EMBL/GenBank/DDBJ whole genome shotgun (WGS) entry which is preliminary data.</text>
</comment>
<name>A0A2N3V1K6_9BACT</name>
<dbReference type="Proteomes" id="UP000233782">
    <property type="component" value="Unassembled WGS sequence"/>
</dbReference>
<evidence type="ECO:0000313" key="1">
    <source>
        <dbReference type="EMBL" id="PKV75510.1"/>
    </source>
</evidence>
<reference evidence="1 2" key="1">
    <citation type="submission" date="2017-12" db="EMBL/GenBank/DDBJ databases">
        <title>Genomic Encyclopedia of Type Strains, Phase III (KMG-III): the genomes of soil and plant-associated and newly described type strains.</title>
        <authorList>
            <person name="Whitman W."/>
        </authorList>
    </citation>
    <scope>NUCLEOTIDE SEQUENCE [LARGE SCALE GENOMIC DNA]</scope>
    <source>
        <strain evidence="1 2">LP43</strain>
    </source>
</reference>
<protein>
    <submittedName>
        <fullName evidence="1">Uncharacterized protein</fullName>
    </submittedName>
</protein>
<accession>A0A2N3V1K6</accession>
<dbReference type="EMBL" id="PJMU01000001">
    <property type="protein sequence ID" value="PKV75510.1"/>
    <property type="molecule type" value="Genomic_DNA"/>
</dbReference>
<keyword evidence="2" id="KW-1185">Reference proteome</keyword>
<evidence type="ECO:0000313" key="2">
    <source>
        <dbReference type="Proteomes" id="UP000233782"/>
    </source>
</evidence>
<organism evidence="1 2">
    <name type="scientific">Pontibacter ramchanderi</name>
    <dbReference type="NCBI Taxonomy" id="1179743"/>
    <lineage>
        <taxon>Bacteria</taxon>
        <taxon>Pseudomonadati</taxon>
        <taxon>Bacteroidota</taxon>
        <taxon>Cytophagia</taxon>
        <taxon>Cytophagales</taxon>
        <taxon>Hymenobacteraceae</taxon>
        <taxon>Pontibacter</taxon>
    </lineage>
</organism>
<proteinExistence type="predicted"/>